<feature type="region of interest" description="Disordered" evidence="1">
    <location>
        <begin position="47"/>
        <end position="75"/>
    </location>
</feature>
<keyword evidence="4" id="KW-1185">Reference proteome</keyword>
<evidence type="ECO:0000256" key="1">
    <source>
        <dbReference type="SAM" id="MobiDB-lite"/>
    </source>
</evidence>
<dbReference type="PANTHER" id="PTHR41532:SF1">
    <property type="entry name" value="FIXS PROTEIN"/>
    <property type="match status" value="1"/>
</dbReference>
<evidence type="ECO:0000313" key="4">
    <source>
        <dbReference type="Proteomes" id="UP000722336"/>
    </source>
</evidence>
<dbReference type="InterPro" id="IPR004714">
    <property type="entry name" value="Cyt_oxidase_maturation_cbb3"/>
</dbReference>
<keyword evidence="2" id="KW-0812">Transmembrane</keyword>
<dbReference type="NCBIfam" id="TIGR00847">
    <property type="entry name" value="ccoS"/>
    <property type="match status" value="1"/>
</dbReference>
<sequence length="75" mass="8243">MTGLAVLIPIALGLGLAGLAAFFWAMKHDQFEDLDGAALRILNEDEDEVAARPEARPSRRPSRDHGKASIEQREM</sequence>
<name>A0ABS6SGN0_9SPHN</name>
<protein>
    <submittedName>
        <fullName evidence="3">Cbb3-type cytochrome oxidase assembly protein CcoS</fullName>
    </submittedName>
</protein>
<feature type="transmembrane region" description="Helical" evidence="2">
    <location>
        <begin position="6"/>
        <end position="25"/>
    </location>
</feature>
<proteinExistence type="predicted"/>
<dbReference type="PANTHER" id="PTHR41532">
    <property type="entry name" value="FIXS PROTEIN"/>
    <property type="match status" value="1"/>
</dbReference>
<dbReference type="Pfam" id="PF03597">
    <property type="entry name" value="FixS"/>
    <property type="match status" value="1"/>
</dbReference>
<dbReference type="Proteomes" id="UP000722336">
    <property type="component" value="Unassembled WGS sequence"/>
</dbReference>
<comment type="caution">
    <text evidence="3">The sequence shown here is derived from an EMBL/GenBank/DDBJ whole genome shotgun (WGS) entry which is preliminary data.</text>
</comment>
<feature type="compositionally biased region" description="Basic and acidic residues" evidence="1">
    <location>
        <begin position="49"/>
        <end position="75"/>
    </location>
</feature>
<evidence type="ECO:0000313" key="3">
    <source>
        <dbReference type="EMBL" id="MBV7257415.1"/>
    </source>
</evidence>
<keyword evidence="2" id="KW-0472">Membrane</keyword>
<organism evidence="3 4">
    <name type="scientific">Pacificimonas pallii</name>
    <dbReference type="NCBI Taxonomy" id="2827236"/>
    <lineage>
        <taxon>Bacteria</taxon>
        <taxon>Pseudomonadati</taxon>
        <taxon>Pseudomonadota</taxon>
        <taxon>Alphaproteobacteria</taxon>
        <taxon>Sphingomonadales</taxon>
        <taxon>Sphingosinicellaceae</taxon>
        <taxon>Pacificimonas</taxon>
    </lineage>
</organism>
<reference evidence="3 4" key="1">
    <citation type="submission" date="2021-04" db="EMBL/GenBank/DDBJ databases">
        <authorList>
            <person name="Pira H."/>
            <person name="Risdian C."/>
            <person name="Wink J."/>
        </authorList>
    </citation>
    <scope>NUCLEOTIDE SEQUENCE [LARGE SCALE GENOMIC DNA]</scope>
    <source>
        <strain evidence="3 4">WHA3</strain>
    </source>
</reference>
<keyword evidence="2" id="KW-1133">Transmembrane helix</keyword>
<dbReference type="EMBL" id="JAGSPA010000003">
    <property type="protein sequence ID" value="MBV7257415.1"/>
    <property type="molecule type" value="Genomic_DNA"/>
</dbReference>
<evidence type="ECO:0000256" key="2">
    <source>
        <dbReference type="SAM" id="Phobius"/>
    </source>
</evidence>
<accession>A0ABS6SGN0</accession>
<gene>
    <name evidence="3" type="primary">ccoS</name>
    <name evidence="3" type="ORF">KCG44_11525</name>
</gene>